<sequence length="146" mass="15798">MNSAQQANQPGQPGPVQGSGRPPRPEAAYHPDAEVVVEVTDCATEDAHAVFSALRTSFACDRAPDDVPRAVAGPHPTVWTSTFDVTELRKEPEPRRLTAPVSISLQGGYWAVARLRDSLRPAFAVRVTGTVAGDQEEEVELQLENR</sequence>
<feature type="compositionally biased region" description="Low complexity" evidence="1">
    <location>
        <begin position="1"/>
        <end position="21"/>
    </location>
</feature>
<accession>A0ABW1FRD0</accession>
<evidence type="ECO:0000313" key="2">
    <source>
        <dbReference type="EMBL" id="MFC5896098.1"/>
    </source>
</evidence>
<evidence type="ECO:0000256" key="1">
    <source>
        <dbReference type="SAM" id="MobiDB-lite"/>
    </source>
</evidence>
<organism evidence="2 3">
    <name type="scientific">Streptomyces ramulosus</name>
    <dbReference type="NCBI Taxonomy" id="47762"/>
    <lineage>
        <taxon>Bacteria</taxon>
        <taxon>Bacillati</taxon>
        <taxon>Actinomycetota</taxon>
        <taxon>Actinomycetes</taxon>
        <taxon>Kitasatosporales</taxon>
        <taxon>Streptomycetaceae</taxon>
        <taxon>Streptomyces</taxon>
    </lineage>
</organism>
<proteinExistence type="predicted"/>
<feature type="region of interest" description="Disordered" evidence="1">
    <location>
        <begin position="1"/>
        <end position="31"/>
    </location>
</feature>
<reference evidence="3" key="1">
    <citation type="journal article" date="2019" name="Int. J. Syst. Evol. Microbiol.">
        <title>The Global Catalogue of Microorganisms (GCM) 10K type strain sequencing project: providing services to taxonomists for standard genome sequencing and annotation.</title>
        <authorList>
            <consortium name="The Broad Institute Genomics Platform"/>
            <consortium name="The Broad Institute Genome Sequencing Center for Infectious Disease"/>
            <person name="Wu L."/>
            <person name="Ma J."/>
        </authorList>
    </citation>
    <scope>NUCLEOTIDE SEQUENCE [LARGE SCALE GENOMIC DNA]</scope>
    <source>
        <strain evidence="3">CGMCC 1.15809</strain>
    </source>
</reference>
<dbReference type="Proteomes" id="UP001596241">
    <property type="component" value="Unassembled WGS sequence"/>
</dbReference>
<dbReference type="EMBL" id="JBHSPW010000013">
    <property type="protein sequence ID" value="MFC5896098.1"/>
    <property type="molecule type" value="Genomic_DNA"/>
</dbReference>
<comment type="caution">
    <text evidence="2">The sequence shown here is derived from an EMBL/GenBank/DDBJ whole genome shotgun (WGS) entry which is preliminary data.</text>
</comment>
<evidence type="ECO:0000313" key="3">
    <source>
        <dbReference type="Proteomes" id="UP001596241"/>
    </source>
</evidence>
<protein>
    <submittedName>
        <fullName evidence="2">Uncharacterized protein</fullName>
    </submittedName>
</protein>
<name>A0ABW1FRD0_9ACTN</name>
<keyword evidence="3" id="KW-1185">Reference proteome</keyword>
<dbReference type="RefSeq" id="WP_386461103.1">
    <property type="nucleotide sequence ID" value="NZ_BAAAWG010000009.1"/>
</dbReference>
<gene>
    <name evidence="2" type="ORF">ACFP3M_25215</name>
</gene>